<evidence type="ECO:0000313" key="2">
    <source>
        <dbReference type="EMBL" id="OGY97816.1"/>
    </source>
</evidence>
<dbReference type="GO" id="GO:0016301">
    <property type="term" value="F:kinase activity"/>
    <property type="evidence" value="ECO:0007669"/>
    <property type="project" value="InterPro"/>
</dbReference>
<feature type="domain" description="Fido" evidence="1">
    <location>
        <begin position="8"/>
        <end position="126"/>
    </location>
</feature>
<dbReference type="PROSITE" id="PS51459">
    <property type="entry name" value="FIDO"/>
    <property type="match status" value="1"/>
</dbReference>
<name>A0A1G2C9C7_9BACT</name>
<proteinExistence type="predicted"/>
<dbReference type="PANTHER" id="PTHR39426">
    <property type="entry name" value="HOMOLOGY TO DEATH-ON-CURING PROTEIN OF PHAGE P1"/>
    <property type="match status" value="1"/>
</dbReference>
<dbReference type="STRING" id="1798647.A2855_02970"/>
<evidence type="ECO:0000313" key="3">
    <source>
        <dbReference type="Proteomes" id="UP000179059"/>
    </source>
</evidence>
<dbReference type="PIRSF" id="PIRSF018297">
    <property type="entry name" value="Doc"/>
    <property type="match status" value="1"/>
</dbReference>
<dbReference type="PANTHER" id="PTHR39426:SF1">
    <property type="entry name" value="HOMOLOGY TO DEATH-ON-CURING PROTEIN OF PHAGE P1"/>
    <property type="match status" value="1"/>
</dbReference>
<dbReference type="Pfam" id="PF02661">
    <property type="entry name" value="Fic"/>
    <property type="match status" value="1"/>
</dbReference>
<dbReference type="SUPFAM" id="SSF140931">
    <property type="entry name" value="Fic-like"/>
    <property type="match status" value="1"/>
</dbReference>
<dbReference type="InterPro" id="IPR003812">
    <property type="entry name" value="Fido"/>
</dbReference>
<dbReference type="InterPro" id="IPR036597">
    <property type="entry name" value="Fido-like_dom_sf"/>
</dbReference>
<evidence type="ECO:0000259" key="1">
    <source>
        <dbReference type="PROSITE" id="PS51459"/>
    </source>
</evidence>
<protein>
    <recommendedName>
        <fullName evidence="1">Fido domain-containing protein</fullName>
    </recommendedName>
</protein>
<dbReference type="Proteomes" id="UP000179059">
    <property type="component" value="Unassembled WGS sequence"/>
</dbReference>
<reference evidence="2 3" key="1">
    <citation type="journal article" date="2016" name="Nat. Commun.">
        <title>Thousands of microbial genomes shed light on interconnected biogeochemical processes in an aquifer system.</title>
        <authorList>
            <person name="Anantharaman K."/>
            <person name="Brown C.T."/>
            <person name="Hug L.A."/>
            <person name="Sharon I."/>
            <person name="Castelle C.J."/>
            <person name="Probst A.J."/>
            <person name="Thomas B.C."/>
            <person name="Singh A."/>
            <person name="Wilkins M.J."/>
            <person name="Karaoz U."/>
            <person name="Brodie E.L."/>
            <person name="Williams K.H."/>
            <person name="Hubbard S.S."/>
            <person name="Banfield J.F."/>
        </authorList>
    </citation>
    <scope>NUCLEOTIDE SEQUENCE [LARGE SCALE GENOMIC DNA]</scope>
</reference>
<dbReference type="AlphaFoldDB" id="A0A1G2C9C7"/>
<accession>A0A1G2C9C7</accession>
<dbReference type="InterPro" id="IPR006440">
    <property type="entry name" value="Doc"/>
</dbReference>
<dbReference type="Gene3D" id="1.20.120.1870">
    <property type="entry name" value="Fic/DOC protein, Fido domain"/>
    <property type="match status" value="1"/>
</dbReference>
<dbReference type="EMBL" id="MHKX01000022">
    <property type="protein sequence ID" value="OGY97816.1"/>
    <property type="molecule type" value="Genomic_DNA"/>
</dbReference>
<comment type="caution">
    <text evidence="2">The sequence shown here is derived from an EMBL/GenBank/DDBJ whole genome shotgun (WGS) entry which is preliminary data.</text>
</comment>
<gene>
    <name evidence="2" type="ORF">A2855_02970</name>
</gene>
<organism evidence="2 3">
    <name type="scientific">Candidatus Liptonbacteria bacterium RIFCSPHIGHO2_01_FULL_57_28</name>
    <dbReference type="NCBI Taxonomy" id="1798647"/>
    <lineage>
        <taxon>Bacteria</taxon>
        <taxon>Candidatus Liptoniibacteriota</taxon>
    </lineage>
</organism>
<dbReference type="InterPro" id="IPR053737">
    <property type="entry name" value="Type_II_TA_Toxin"/>
</dbReference>
<dbReference type="NCBIfam" id="TIGR01550">
    <property type="entry name" value="DOC_P1"/>
    <property type="match status" value="1"/>
</dbReference>
<sequence>MPAPIDYLETDQVLLAHSMVIDETGGLHGIRDLGVLAGAVFAPRQQAFGQELYPGLFLKAAVYARGIMMNHAFLDGNKRTGMTAASVFLERNGYLLKVKEDEIANFAVRVVETKMDHSSIAIWLKKHCSKIKAK</sequence>